<dbReference type="InterPro" id="IPR036388">
    <property type="entry name" value="WH-like_DNA-bd_sf"/>
</dbReference>
<dbReference type="InterPro" id="IPR036390">
    <property type="entry name" value="WH_DNA-bd_sf"/>
</dbReference>
<keyword evidence="2" id="KW-0238">DNA-binding</keyword>
<keyword evidence="3" id="KW-0539">Nucleus</keyword>
<dbReference type="GO" id="GO:0003700">
    <property type="term" value="F:DNA-binding transcription factor activity"/>
    <property type="evidence" value="ECO:0007669"/>
    <property type="project" value="InterPro"/>
</dbReference>
<dbReference type="SUPFAM" id="SSF46785">
    <property type="entry name" value="Winged helix' DNA-binding domain"/>
    <property type="match status" value="1"/>
</dbReference>
<evidence type="ECO:0000313" key="7">
    <source>
        <dbReference type="Proteomes" id="UP001212841"/>
    </source>
</evidence>
<evidence type="ECO:0000256" key="2">
    <source>
        <dbReference type="ARBA" id="ARBA00023125"/>
    </source>
</evidence>
<evidence type="ECO:0000259" key="5">
    <source>
        <dbReference type="Pfam" id="PF00447"/>
    </source>
</evidence>
<evidence type="ECO:0000256" key="3">
    <source>
        <dbReference type="ARBA" id="ARBA00023242"/>
    </source>
</evidence>
<dbReference type="InterPro" id="IPR000232">
    <property type="entry name" value="HSF_DNA-bd"/>
</dbReference>
<sequence length="149" mass="16694">MLYRSFFYPPPITTTTPPTPHQHPPFHFSDSESDDPLSPLFADVDFDLDLDLNMDLEVDASSQSQPSPTFHSAGQSYPLALSDHVGSPVLNNQATESESGGSTTGYGIVPRFVEKLYEIIETPEYEKYIQWNEVGDAFVVFHFDEFAEV</sequence>
<comment type="subcellular location">
    <subcellularLocation>
        <location evidence="1">Nucleus</location>
    </subcellularLocation>
</comment>
<comment type="caution">
    <text evidence="6">The sequence shown here is derived from an EMBL/GenBank/DDBJ whole genome shotgun (WGS) entry which is preliminary data.</text>
</comment>
<dbReference type="AlphaFoldDB" id="A0AAD5X505"/>
<dbReference type="EMBL" id="JADGJD010000078">
    <property type="protein sequence ID" value="KAJ3055437.1"/>
    <property type="molecule type" value="Genomic_DNA"/>
</dbReference>
<evidence type="ECO:0000256" key="1">
    <source>
        <dbReference type="ARBA" id="ARBA00004123"/>
    </source>
</evidence>
<feature type="compositionally biased region" description="Pro residues" evidence="4">
    <location>
        <begin position="8"/>
        <end position="23"/>
    </location>
</feature>
<protein>
    <recommendedName>
        <fullName evidence="5">HSF-type DNA-binding domain-containing protein</fullName>
    </recommendedName>
</protein>
<dbReference type="Gene3D" id="1.10.10.10">
    <property type="entry name" value="Winged helix-like DNA-binding domain superfamily/Winged helix DNA-binding domain"/>
    <property type="match status" value="1"/>
</dbReference>
<dbReference type="GO" id="GO:0005634">
    <property type="term" value="C:nucleus"/>
    <property type="evidence" value="ECO:0007669"/>
    <property type="project" value="UniProtKB-SubCell"/>
</dbReference>
<reference evidence="6" key="1">
    <citation type="submission" date="2020-05" db="EMBL/GenBank/DDBJ databases">
        <title>Phylogenomic resolution of chytrid fungi.</title>
        <authorList>
            <person name="Stajich J.E."/>
            <person name="Amses K."/>
            <person name="Simmons R."/>
            <person name="Seto K."/>
            <person name="Myers J."/>
            <person name="Bonds A."/>
            <person name="Quandt C.A."/>
            <person name="Barry K."/>
            <person name="Liu P."/>
            <person name="Grigoriev I."/>
            <person name="Longcore J.E."/>
            <person name="James T.Y."/>
        </authorList>
    </citation>
    <scope>NUCLEOTIDE SEQUENCE</scope>
    <source>
        <strain evidence="6">JEL0318</strain>
    </source>
</reference>
<keyword evidence="7" id="KW-1185">Reference proteome</keyword>
<dbReference type="Pfam" id="PF00447">
    <property type="entry name" value="HSF_DNA-bind"/>
    <property type="match status" value="1"/>
</dbReference>
<dbReference type="Proteomes" id="UP001212841">
    <property type="component" value="Unassembled WGS sequence"/>
</dbReference>
<dbReference type="GO" id="GO:0043565">
    <property type="term" value="F:sequence-specific DNA binding"/>
    <property type="evidence" value="ECO:0007669"/>
    <property type="project" value="InterPro"/>
</dbReference>
<proteinExistence type="predicted"/>
<accession>A0AAD5X505</accession>
<gene>
    <name evidence="6" type="ORF">HK097_010470</name>
</gene>
<feature type="non-terminal residue" evidence="6">
    <location>
        <position position="1"/>
    </location>
</feature>
<evidence type="ECO:0000313" key="6">
    <source>
        <dbReference type="EMBL" id="KAJ3055437.1"/>
    </source>
</evidence>
<organism evidence="6 7">
    <name type="scientific">Rhizophlyctis rosea</name>
    <dbReference type="NCBI Taxonomy" id="64517"/>
    <lineage>
        <taxon>Eukaryota</taxon>
        <taxon>Fungi</taxon>
        <taxon>Fungi incertae sedis</taxon>
        <taxon>Chytridiomycota</taxon>
        <taxon>Chytridiomycota incertae sedis</taxon>
        <taxon>Chytridiomycetes</taxon>
        <taxon>Rhizophlyctidales</taxon>
        <taxon>Rhizophlyctidaceae</taxon>
        <taxon>Rhizophlyctis</taxon>
    </lineage>
</organism>
<evidence type="ECO:0000256" key="4">
    <source>
        <dbReference type="SAM" id="MobiDB-lite"/>
    </source>
</evidence>
<feature type="domain" description="HSF-type DNA-binding" evidence="5">
    <location>
        <begin position="112"/>
        <end position="148"/>
    </location>
</feature>
<name>A0AAD5X505_9FUNG</name>
<feature type="region of interest" description="Disordered" evidence="4">
    <location>
        <begin position="1"/>
        <end position="35"/>
    </location>
</feature>